<keyword evidence="5 11" id="KW-0378">Hydrolase</keyword>
<keyword evidence="7 11" id="KW-0067">ATP-binding</keyword>
<feature type="domain" description="Helicase C-terminal" evidence="14">
    <location>
        <begin position="247"/>
        <end position="387"/>
    </location>
</feature>
<dbReference type="RefSeq" id="XP_015466088.1">
    <property type="nucleotide sequence ID" value="XM_015613072.1"/>
</dbReference>
<dbReference type="EMBL" id="LMYN01000109">
    <property type="protein sequence ID" value="KRZ99985.1"/>
    <property type="molecule type" value="Genomic_DNA"/>
</dbReference>
<dbReference type="InterPro" id="IPR011545">
    <property type="entry name" value="DEAD/DEAH_box_helicase_dom"/>
</dbReference>
<dbReference type="Pfam" id="PF00270">
    <property type="entry name" value="DEAD"/>
    <property type="match status" value="1"/>
</dbReference>
<dbReference type="SUPFAM" id="SSF52540">
    <property type="entry name" value="P-loop containing nucleoside triphosphate hydrolases"/>
    <property type="match status" value="1"/>
</dbReference>
<evidence type="ECO:0000259" key="13">
    <source>
        <dbReference type="PROSITE" id="PS51192"/>
    </source>
</evidence>
<dbReference type="GO" id="GO:0005829">
    <property type="term" value="C:cytosol"/>
    <property type="evidence" value="ECO:0007669"/>
    <property type="project" value="TreeGrafter"/>
</dbReference>
<dbReference type="CDD" id="cd18787">
    <property type="entry name" value="SF2_C_DEAD"/>
    <property type="match status" value="1"/>
</dbReference>
<gene>
    <name evidence="16" type="ORF">AC631_04243</name>
</gene>
<keyword evidence="6 11" id="KW-0347">Helicase</keyword>
<comment type="caution">
    <text evidence="16">The sequence shown here is derived from an EMBL/GenBank/DDBJ whole genome shotgun (WGS) entry which is preliminary data.</text>
</comment>
<name>A0A0V1PUX6_9ASCO</name>
<evidence type="ECO:0000313" key="17">
    <source>
        <dbReference type="Proteomes" id="UP000054251"/>
    </source>
</evidence>
<keyword evidence="17" id="KW-1185">Reference proteome</keyword>
<evidence type="ECO:0000256" key="6">
    <source>
        <dbReference type="ARBA" id="ARBA00022806"/>
    </source>
</evidence>
<sequence length="442" mass="49083">MSFEELGVSKWLSEALNSMKIHTPTSIQSACIPKILKGHDCIGGAKTGSGKTIAFAAPMLTQWSEDPSGIYGLVLTPTRELALQIAEQFAALGSSMNIKVSVIVGGEDIVKQALELQRRPHFVIATPGRLADHILNSGEDTVCGLRRVKYLILDEADRLLSNSFGGDLERCFKILPSSEKRQTLLFTATVTDAVRALKDKPVPKGKLPVFIHEVETVDKVAIPSTLLVKYVFVPSYVKEAYLNSILNLPQYSDSLSIIFTNRTATAELLRRTLRKLDFRVASLHSEMPQTERTNSLHRFKAGAAKILIATDVASRGLDIPTVELVVNYDIPADADDFIHRVGRTARAGRKGDAISIVAEKDVDRILAIEERINKKMELIEDISDNKVIKDSLNKTSVAKREALMDMDRENFGEKRKINKSKRQAKEDIISTNEPKKKKKNHK</sequence>
<evidence type="ECO:0000256" key="7">
    <source>
        <dbReference type="ARBA" id="ARBA00022840"/>
    </source>
</evidence>
<evidence type="ECO:0000256" key="11">
    <source>
        <dbReference type="RuleBase" id="RU000492"/>
    </source>
</evidence>
<organism evidence="16 17">
    <name type="scientific">Debaryomyces fabryi</name>
    <dbReference type="NCBI Taxonomy" id="58627"/>
    <lineage>
        <taxon>Eukaryota</taxon>
        <taxon>Fungi</taxon>
        <taxon>Dikarya</taxon>
        <taxon>Ascomycota</taxon>
        <taxon>Saccharomycotina</taxon>
        <taxon>Pichiomycetes</taxon>
        <taxon>Debaryomycetaceae</taxon>
        <taxon>Debaryomyces</taxon>
    </lineage>
</organism>
<evidence type="ECO:0000256" key="5">
    <source>
        <dbReference type="ARBA" id="ARBA00022801"/>
    </source>
</evidence>
<keyword evidence="8" id="KW-0694">RNA-binding</keyword>
<dbReference type="PANTHER" id="PTHR47959:SF24">
    <property type="entry name" value="ATP-DEPENDENT RNA HELICASE"/>
    <property type="match status" value="1"/>
</dbReference>
<keyword evidence="3" id="KW-0698">rRNA processing</keyword>
<dbReference type="PROSITE" id="PS51192">
    <property type="entry name" value="HELICASE_ATP_BIND_1"/>
    <property type="match status" value="1"/>
</dbReference>
<dbReference type="GeneID" id="26841252"/>
<dbReference type="CDD" id="cd17955">
    <property type="entry name" value="DEADc_DDX49"/>
    <property type="match status" value="1"/>
</dbReference>
<evidence type="ECO:0000256" key="3">
    <source>
        <dbReference type="ARBA" id="ARBA00022552"/>
    </source>
</evidence>
<dbReference type="Gene3D" id="3.40.50.300">
    <property type="entry name" value="P-loop containing nucleotide triphosphate hydrolases"/>
    <property type="match status" value="2"/>
</dbReference>
<dbReference type="PROSITE" id="PS00039">
    <property type="entry name" value="DEAD_ATP_HELICASE"/>
    <property type="match status" value="1"/>
</dbReference>
<dbReference type="GO" id="GO:0006364">
    <property type="term" value="P:rRNA processing"/>
    <property type="evidence" value="ECO:0007669"/>
    <property type="project" value="UniProtKB-KW"/>
</dbReference>
<dbReference type="InterPro" id="IPR014014">
    <property type="entry name" value="RNA_helicase_DEAD_Q_motif"/>
</dbReference>
<dbReference type="Pfam" id="PF00271">
    <property type="entry name" value="Helicase_C"/>
    <property type="match status" value="1"/>
</dbReference>
<protein>
    <submittedName>
        <fullName evidence="16">ATP-dependent RNA helicase DBP8</fullName>
    </submittedName>
</protein>
<evidence type="ECO:0000256" key="1">
    <source>
        <dbReference type="ARBA" id="ARBA00004123"/>
    </source>
</evidence>
<proteinExistence type="inferred from homology"/>
<evidence type="ECO:0000256" key="8">
    <source>
        <dbReference type="ARBA" id="ARBA00022884"/>
    </source>
</evidence>
<dbReference type="InterPro" id="IPR050079">
    <property type="entry name" value="DEAD_box_RNA_helicase"/>
</dbReference>
<dbReference type="InterPro" id="IPR027417">
    <property type="entry name" value="P-loop_NTPase"/>
</dbReference>
<accession>A0A0V1PUX6</accession>
<dbReference type="InterPro" id="IPR014001">
    <property type="entry name" value="Helicase_ATP-bd"/>
</dbReference>
<dbReference type="GO" id="GO:0003723">
    <property type="term" value="F:RNA binding"/>
    <property type="evidence" value="ECO:0007669"/>
    <property type="project" value="UniProtKB-KW"/>
</dbReference>
<dbReference type="GO" id="GO:0005634">
    <property type="term" value="C:nucleus"/>
    <property type="evidence" value="ECO:0007669"/>
    <property type="project" value="UniProtKB-SubCell"/>
</dbReference>
<keyword evidence="4 11" id="KW-0547">Nucleotide-binding</keyword>
<feature type="short sequence motif" description="Q motif" evidence="10">
    <location>
        <begin position="1"/>
        <end position="29"/>
    </location>
</feature>
<feature type="region of interest" description="Disordered" evidence="12">
    <location>
        <begin position="409"/>
        <end position="442"/>
    </location>
</feature>
<feature type="domain" description="Helicase ATP-binding" evidence="13">
    <location>
        <begin position="32"/>
        <end position="208"/>
    </location>
</feature>
<reference evidence="16 17" key="1">
    <citation type="submission" date="2015-11" db="EMBL/GenBank/DDBJ databases">
        <title>The genome of Debaryomyces fabryi.</title>
        <authorList>
            <person name="Tafer H."/>
            <person name="Lopandic K."/>
        </authorList>
    </citation>
    <scope>NUCLEOTIDE SEQUENCE [LARGE SCALE GENOMIC DNA]</scope>
    <source>
        <strain evidence="16 17">CBS 789</strain>
    </source>
</reference>
<evidence type="ECO:0000256" key="10">
    <source>
        <dbReference type="PROSITE-ProRule" id="PRU00552"/>
    </source>
</evidence>
<evidence type="ECO:0000256" key="2">
    <source>
        <dbReference type="ARBA" id="ARBA00022517"/>
    </source>
</evidence>
<feature type="domain" description="DEAD-box RNA helicase Q" evidence="15">
    <location>
        <begin position="1"/>
        <end position="29"/>
    </location>
</feature>
<evidence type="ECO:0000256" key="9">
    <source>
        <dbReference type="ARBA" id="ARBA00023242"/>
    </source>
</evidence>
<evidence type="ECO:0000259" key="14">
    <source>
        <dbReference type="PROSITE" id="PS51194"/>
    </source>
</evidence>
<evidence type="ECO:0000256" key="12">
    <source>
        <dbReference type="SAM" id="MobiDB-lite"/>
    </source>
</evidence>
<dbReference type="PROSITE" id="PS51194">
    <property type="entry name" value="HELICASE_CTER"/>
    <property type="match status" value="1"/>
</dbReference>
<comment type="subcellular location">
    <subcellularLocation>
        <location evidence="1">Nucleus</location>
    </subcellularLocation>
</comment>
<dbReference type="GO" id="GO:0005524">
    <property type="term" value="F:ATP binding"/>
    <property type="evidence" value="ECO:0007669"/>
    <property type="project" value="UniProtKB-KW"/>
</dbReference>
<dbReference type="SMART" id="SM00490">
    <property type="entry name" value="HELICc"/>
    <property type="match status" value="1"/>
</dbReference>
<keyword evidence="2" id="KW-0690">Ribosome biogenesis</keyword>
<dbReference type="GO" id="GO:0016787">
    <property type="term" value="F:hydrolase activity"/>
    <property type="evidence" value="ECO:0007669"/>
    <property type="project" value="UniProtKB-KW"/>
</dbReference>
<dbReference type="GO" id="GO:0003724">
    <property type="term" value="F:RNA helicase activity"/>
    <property type="evidence" value="ECO:0007669"/>
    <property type="project" value="InterPro"/>
</dbReference>
<keyword evidence="9" id="KW-0539">Nucleus</keyword>
<evidence type="ECO:0000313" key="16">
    <source>
        <dbReference type="EMBL" id="KRZ99985.1"/>
    </source>
</evidence>
<evidence type="ECO:0000259" key="15">
    <source>
        <dbReference type="PROSITE" id="PS51195"/>
    </source>
</evidence>
<comment type="similarity">
    <text evidence="11">Belongs to the DEAD box helicase family.</text>
</comment>
<evidence type="ECO:0000256" key="4">
    <source>
        <dbReference type="ARBA" id="ARBA00022741"/>
    </source>
</evidence>
<dbReference type="InterPro" id="IPR000629">
    <property type="entry name" value="RNA-helicase_DEAD-box_CS"/>
</dbReference>
<dbReference type="OrthoDB" id="10261904at2759"/>
<dbReference type="AlphaFoldDB" id="A0A0V1PUX6"/>
<dbReference type="Proteomes" id="UP000054251">
    <property type="component" value="Unassembled WGS sequence"/>
</dbReference>
<dbReference type="SMART" id="SM00487">
    <property type="entry name" value="DEXDc"/>
    <property type="match status" value="1"/>
</dbReference>
<dbReference type="PANTHER" id="PTHR47959">
    <property type="entry name" value="ATP-DEPENDENT RNA HELICASE RHLE-RELATED"/>
    <property type="match status" value="1"/>
</dbReference>
<dbReference type="InterPro" id="IPR001650">
    <property type="entry name" value="Helicase_C-like"/>
</dbReference>
<dbReference type="PROSITE" id="PS51195">
    <property type="entry name" value="Q_MOTIF"/>
    <property type="match status" value="1"/>
</dbReference>